<keyword evidence="5" id="KW-0574">Periplasm</keyword>
<evidence type="ECO:0000256" key="9">
    <source>
        <dbReference type="PIRSR" id="PIRSR602386-1"/>
    </source>
</evidence>
<feature type="binding site" evidence="9">
    <location>
        <position position="61"/>
    </location>
    <ligand>
        <name>Cu cation</name>
        <dbReference type="ChEBI" id="CHEBI:23378"/>
    </ligand>
</feature>
<name>Q11G40_CHESB</name>
<keyword evidence="3" id="KW-0813">Transport</keyword>
<feature type="chain" id="PRO_5004180207" description="Pseudoazurin" evidence="10">
    <location>
        <begin position="22"/>
        <end position="146"/>
    </location>
</feature>
<evidence type="ECO:0000256" key="5">
    <source>
        <dbReference type="ARBA" id="ARBA00022764"/>
    </source>
</evidence>
<dbReference type="CDD" id="cd04218">
    <property type="entry name" value="Pseudoazurin"/>
    <property type="match status" value="1"/>
</dbReference>
<dbReference type="PRINTS" id="PR00156">
    <property type="entry name" value="COPPERBLUE"/>
</dbReference>
<dbReference type="STRING" id="266779.Meso_2245"/>
<keyword evidence="7 9" id="KW-0186">Copper</keyword>
<dbReference type="PRINTS" id="PR00155">
    <property type="entry name" value="AMICYANIN"/>
</dbReference>
<evidence type="ECO:0000256" key="1">
    <source>
        <dbReference type="ARBA" id="ARBA00004418"/>
    </source>
</evidence>
<dbReference type="GO" id="GO:0042597">
    <property type="term" value="C:periplasmic space"/>
    <property type="evidence" value="ECO:0007669"/>
    <property type="project" value="UniProtKB-SubCell"/>
</dbReference>
<comment type="cofactor">
    <cofactor evidence="9">
        <name>Cu cation</name>
        <dbReference type="ChEBI" id="CHEBI:23378"/>
    </cofactor>
    <text evidence="9">Binds 1 copper ion per subunit.</text>
</comment>
<feature type="domain" description="Blue (type 1) copper" evidence="11">
    <location>
        <begin position="27"/>
        <end position="113"/>
    </location>
</feature>
<gene>
    <name evidence="12" type="ordered locus">Meso_2245</name>
</gene>
<dbReference type="InterPro" id="IPR000923">
    <property type="entry name" value="BlueCu_1"/>
</dbReference>
<evidence type="ECO:0000256" key="4">
    <source>
        <dbReference type="ARBA" id="ARBA00022723"/>
    </source>
</evidence>
<proteinExistence type="predicted"/>
<dbReference type="KEGG" id="mes:Meso_2245"/>
<feature type="binding site" evidence="9">
    <location>
        <position position="99"/>
    </location>
    <ligand>
        <name>Cu cation</name>
        <dbReference type="ChEBI" id="CHEBI:23378"/>
    </ligand>
</feature>
<comment type="subcellular location">
    <subcellularLocation>
        <location evidence="1">Periplasm</location>
    </subcellularLocation>
</comment>
<sequence length="146" mass="15179" precursor="true">MKKTMLAAACVLLAATGAPSAEEHVIEMLNKGEKGAMVFVPDIVRAAPGDMVRFVAVDKGHNAETIKGMVPEGAEGFKGKINEEVTVTLAEEGIYGVKCAPHYGMGMVALITVGEPVNAAQAETVKHPGKAGKVFAELFGQVVASK</sequence>
<dbReference type="SUPFAM" id="SSF49503">
    <property type="entry name" value="Cupredoxins"/>
    <property type="match status" value="1"/>
</dbReference>
<evidence type="ECO:0000256" key="10">
    <source>
        <dbReference type="SAM" id="SignalP"/>
    </source>
</evidence>
<accession>Q11G40</accession>
<keyword evidence="4 9" id="KW-0479">Metal-binding</keyword>
<evidence type="ECO:0000256" key="8">
    <source>
        <dbReference type="NCBIfam" id="TIGR02375"/>
    </source>
</evidence>
<dbReference type="Pfam" id="PF00127">
    <property type="entry name" value="Copper-bind"/>
    <property type="match status" value="1"/>
</dbReference>
<protein>
    <recommendedName>
        <fullName evidence="2 8">Pseudoazurin</fullName>
    </recommendedName>
</protein>
<evidence type="ECO:0000259" key="11">
    <source>
        <dbReference type="Pfam" id="PF00127"/>
    </source>
</evidence>
<dbReference type="GO" id="GO:0009055">
    <property type="term" value="F:electron transfer activity"/>
    <property type="evidence" value="ECO:0007669"/>
    <property type="project" value="InterPro"/>
</dbReference>
<dbReference type="InterPro" id="IPR002386">
    <property type="entry name" value="Amicyanin/Pseudoazurin"/>
</dbReference>
<dbReference type="EMBL" id="CP000390">
    <property type="protein sequence ID" value="ABG63635.1"/>
    <property type="molecule type" value="Genomic_DNA"/>
</dbReference>
<dbReference type="eggNOG" id="COG3794">
    <property type="taxonomic scope" value="Bacteria"/>
</dbReference>
<reference evidence="12" key="1">
    <citation type="submission" date="2006-06" db="EMBL/GenBank/DDBJ databases">
        <title>Complete sequence of chromosome of Chelativorans sp. BNC1.</title>
        <authorList>
            <consortium name="US DOE Joint Genome Institute"/>
            <person name="Copeland A."/>
            <person name="Lucas S."/>
            <person name="Lapidus A."/>
            <person name="Barry K."/>
            <person name="Detter J.C."/>
            <person name="Glavina del Rio T."/>
            <person name="Hammon N."/>
            <person name="Israni S."/>
            <person name="Dalin E."/>
            <person name="Tice H."/>
            <person name="Pitluck S."/>
            <person name="Chertkov O."/>
            <person name="Brettin T."/>
            <person name="Bruce D."/>
            <person name="Han C."/>
            <person name="Tapia R."/>
            <person name="Gilna P."/>
            <person name="Schmutz J."/>
            <person name="Larimer F."/>
            <person name="Land M."/>
            <person name="Hauser L."/>
            <person name="Kyrpides N."/>
            <person name="Mikhailova N."/>
            <person name="Richardson P."/>
        </authorList>
    </citation>
    <scope>NUCLEOTIDE SEQUENCE</scope>
    <source>
        <strain evidence="12">BNC1</strain>
    </source>
</reference>
<dbReference type="InterPro" id="IPR028871">
    <property type="entry name" value="BlueCu_1_BS"/>
</dbReference>
<dbReference type="OrthoDB" id="7510199at2"/>
<feature type="signal peptide" evidence="10">
    <location>
        <begin position="1"/>
        <end position="21"/>
    </location>
</feature>
<feature type="binding site" evidence="9">
    <location>
        <position position="107"/>
    </location>
    <ligand>
        <name>Cu cation</name>
        <dbReference type="ChEBI" id="CHEBI:23378"/>
    </ligand>
</feature>
<organism evidence="12">
    <name type="scientific">Chelativorans sp. (strain BNC1)</name>
    <dbReference type="NCBI Taxonomy" id="266779"/>
    <lineage>
        <taxon>Bacteria</taxon>
        <taxon>Pseudomonadati</taxon>
        <taxon>Pseudomonadota</taxon>
        <taxon>Alphaproteobacteria</taxon>
        <taxon>Hyphomicrobiales</taxon>
        <taxon>Phyllobacteriaceae</taxon>
        <taxon>Chelativorans</taxon>
    </lineage>
</organism>
<dbReference type="InterPro" id="IPR001235">
    <property type="entry name" value="Copper_blue_Plastocyanin"/>
</dbReference>
<dbReference type="GO" id="GO:0005507">
    <property type="term" value="F:copper ion binding"/>
    <property type="evidence" value="ECO:0007669"/>
    <property type="project" value="UniProtKB-UniRule"/>
</dbReference>
<evidence type="ECO:0000256" key="7">
    <source>
        <dbReference type="ARBA" id="ARBA00023008"/>
    </source>
</evidence>
<evidence type="ECO:0000256" key="3">
    <source>
        <dbReference type="ARBA" id="ARBA00022448"/>
    </source>
</evidence>
<dbReference type="AlphaFoldDB" id="Q11G40"/>
<evidence type="ECO:0000313" key="12">
    <source>
        <dbReference type="EMBL" id="ABG63635.1"/>
    </source>
</evidence>
<keyword evidence="10" id="KW-0732">Signal</keyword>
<evidence type="ECO:0000256" key="6">
    <source>
        <dbReference type="ARBA" id="ARBA00022982"/>
    </source>
</evidence>
<evidence type="ECO:0000256" key="2">
    <source>
        <dbReference type="ARBA" id="ARBA00016984"/>
    </source>
</evidence>
<dbReference type="NCBIfam" id="TIGR02375">
    <property type="entry name" value="pseudoazurin"/>
    <property type="match status" value="1"/>
</dbReference>
<dbReference type="InterPro" id="IPR008972">
    <property type="entry name" value="Cupredoxin"/>
</dbReference>
<keyword evidence="6" id="KW-0249">Electron transport</keyword>
<dbReference type="Gene3D" id="2.60.40.420">
    <property type="entry name" value="Cupredoxins - blue copper proteins"/>
    <property type="match status" value="1"/>
</dbReference>
<feature type="binding site" evidence="9">
    <location>
        <position position="102"/>
    </location>
    <ligand>
        <name>Cu cation</name>
        <dbReference type="ChEBI" id="CHEBI:23378"/>
    </ligand>
</feature>
<dbReference type="HOGENOM" id="CLU_124330_0_0_5"/>
<dbReference type="InterPro" id="IPR012745">
    <property type="entry name" value="Pseudoazurin"/>
</dbReference>
<dbReference type="PROSITE" id="PS00196">
    <property type="entry name" value="COPPER_BLUE"/>
    <property type="match status" value="1"/>
</dbReference>